<accession>A0A5J4US97</accession>
<feature type="non-terminal residue" evidence="1">
    <location>
        <position position="1"/>
    </location>
</feature>
<evidence type="ECO:0000313" key="1">
    <source>
        <dbReference type="EMBL" id="KAA6372841.1"/>
    </source>
</evidence>
<gene>
    <name evidence="1" type="ORF">EZS28_031631</name>
</gene>
<dbReference type="EMBL" id="SNRW01013244">
    <property type="protein sequence ID" value="KAA6372841.1"/>
    <property type="molecule type" value="Genomic_DNA"/>
</dbReference>
<name>A0A5J4US97_9EUKA</name>
<protein>
    <submittedName>
        <fullName evidence="1">Uncharacterized protein</fullName>
    </submittedName>
</protein>
<dbReference type="AlphaFoldDB" id="A0A5J4US97"/>
<comment type="caution">
    <text evidence="1">The sequence shown here is derived from an EMBL/GenBank/DDBJ whole genome shotgun (WGS) entry which is preliminary data.</text>
</comment>
<sequence>KSGGTNQQVLLANGIPKILSEFTGTPTNLSNYYNKSETYSRTETDNKFVRLEGSIQQTITGRLKYVSQFGGTYDETQDPVENTYLTQSEVDAKLMNYVNTTNNQSINGTKTFNSNVSAAGFAKTGKDDTPVLLAGGGDRLLSSFGGIEDLTSSAFSGMNGVVIQYKLIRIGNLYVFSLLANGGSYNVRTFNPDYQVQDDIAVITYIPFPNSTIDKGGYVSITHSTGLITCKQTSNTYIQCASAIQVK</sequence>
<proteinExistence type="predicted"/>
<evidence type="ECO:0000313" key="2">
    <source>
        <dbReference type="Proteomes" id="UP000324800"/>
    </source>
</evidence>
<reference evidence="1 2" key="1">
    <citation type="submission" date="2019-03" db="EMBL/GenBank/DDBJ databases">
        <title>Single cell metagenomics reveals metabolic interactions within the superorganism composed of flagellate Streblomastix strix and complex community of Bacteroidetes bacteria on its surface.</title>
        <authorList>
            <person name="Treitli S.C."/>
            <person name="Kolisko M."/>
            <person name="Husnik F."/>
            <person name="Keeling P."/>
            <person name="Hampl V."/>
        </authorList>
    </citation>
    <scope>NUCLEOTIDE SEQUENCE [LARGE SCALE GENOMIC DNA]</scope>
    <source>
        <strain evidence="1">ST1C</strain>
    </source>
</reference>
<dbReference type="Proteomes" id="UP000324800">
    <property type="component" value="Unassembled WGS sequence"/>
</dbReference>
<organism evidence="1 2">
    <name type="scientific">Streblomastix strix</name>
    <dbReference type="NCBI Taxonomy" id="222440"/>
    <lineage>
        <taxon>Eukaryota</taxon>
        <taxon>Metamonada</taxon>
        <taxon>Preaxostyla</taxon>
        <taxon>Oxymonadida</taxon>
        <taxon>Streblomastigidae</taxon>
        <taxon>Streblomastix</taxon>
    </lineage>
</organism>
<dbReference type="Gene3D" id="6.10.140.2190">
    <property type="match status" value="1"/>
</dbReference>